<dbReference type="UniPathway" id="UPA00664"/>
<dbReference type="Proteomes" id="UP000229901">
    <property type="component" value="Unassembled WGS sequence"/>
</dbReference>
<evidence type="ECO:0000313" key="8">
    <source>
        <dbReference type="EMBL" id="PIR94199.1"/>
    </source>
</evidence>
<organism evidence="8 9">
    <name type="scientific">Candidatus Falkowbacteria bacterium CG10_big_fil_rev_8_21_14_0_10_39_11</name>
    <dbReference type="NCBI Taxonomy" id="1974565"/>
    <lineage>
        <taxon>Bacteria</taxon>
        <taxon>Candidatus Falkowiibacteriota</taxon>
    </lineage>
</organism>
<name>A0A2H0V716_9BACT</name>
<keyword evidence="8" id="KW-0449">Lipoprotein</keyword>
<dbReference type="EC" id="2.5.1.145" evidence="7"/>
<dbReference type="GO" id="GO:0005886">
    <property type="term" value="C:plasma membrane"/>
    <property type="evidence" value="ECO:0007669"/>
    <property type="project" value="UniProtKB-SubCell"/>
</dbReference>
<keyword evidence="4 7" id="KW-0812">Transmembrane</keyword>
<evidence type="ECO:0000256" key="1">
    <source>
        <dbReference type="ARBA" id="ARBA00007150"/>
    </source>
</evidence>
<dbReference type="PANTHER" id="PTHR30589:SF0">
    <property type="entry name" value="PHOSPHATIDYLGLYCEROL--PROLIPOPROTEIN DIACYLGLYCERYL TRANSFERASE"/>
    <property type="match status" value="1"/>
</dbReference>
<dbReference type="EMBL" id="PFAP01000014">
    <property type="protein sequence ID" value="PIR94199.1"/>
    <property type="molecule type" value="Genomic_DNA"/>
</dbReference>
<keyword evidence="3 7" id="KW-0808">Transferase</keyword>
<dbReference type="PROSITE" id="PS01311">
    <property type="entry name" value="LGT"/>
    <property type="match status" value="1"/>
</dbReference>
<feature type="transmembrane region" description="Helical" evidence="7">
    <location>
        <begin position="95"/>
        <end position="112"/>
    </location>
</feature>
<comment type="subcellular location">
    <subcellularLocation>
        <location evidence="7">Cell membrane</location>
        <topology evidence="7">Multi-pass membrane protein</topology>
    </subcellularLocation>
</comment>
<evidence type="ECO:0000256" key="5">
    <source>
        <dbReference type="ARBA" id="ARBA00022989"/>
    </source>
</evidence>
<dbReference type="GO" id="GO:0008961">
    <property type="term" value="F:phosphatidylglycerol-prolipoprotein diacylglyceryl transferase activity"/>
    <property type="evidence" value="ECO:0007669"/>
    <property type="project" value="UniProtKB-UniRule"/>
</dbReference>
<keyword evidence="6 7" id="KW-0472">Membrane</keyword>
<comment type="pathway">
    <text evidence="7">Protein modification; lipoprotein biosynthesis (diacylglyceryl transfer).</text>
</comment>
<proteinExistence type="inferred from homology"/>
<reference evidence="9" key="1">
    <citation type="submission" date="2017-09" db="EMBL/GenBank/DDBJ databases">
        <title>Depth-based differentiation of microbial function through sediment-hosted aquifers and enrichment of novel symbionts in the deep terrestrial subsurface.</title>
        <authorList>
            <person name="Probst A.J."/>
            <person name="Ladd B."/>
            <person name="Jarett J.K."/>
            <person name="Geller-Mcgrath D.E."/>
            <person name="Sieber C.M.K."/>
            <person name="Emerson J.B."/>
            <person name="Anantharaman K."/>
            <person name="Thomas B.C."/>
            <person name="Malmstrom R."/>
            <person name="Stieglmeier M."/>
            <person name="Klingl A."/>
            <person name="Woyke T."/>
            <person name="Ryan C.M."/>
            <person name="Banfield J.F."/>
        </authorList>
    </citation>
    <scope>NUCLEOTIDE SEQUENCE [LARGE SCALE GENOMIC DNA]</scope>
</reference>
<feature type="binding site" evidence="7">
    <location>
        <position position="138"/>
    </location>
    <ligand>
        <name>a 1,2-diacyl-sn-glycero-3-phospho-(1'-sn-glycerol)</name>
        <dbReference type="ChEBI" id="CHEBI:64716"/>
    </ligand>
</feature>
<sequence>MNFFHNYIPKPVLFSIGLFEIHWYGLLMVVGGLLGLYWVWVLFNKYKIKESELWDLVLYWVVFAIVGARIYYVLYAWDYYRENLLDVFKIWEGGLAVHGVMIGGFLATYIFCRQRKLKFWLVADIVVVGLAFGQIIGRWGNYFNQEIFGKPTGLPWGIPIEFQNRPGLFKNYDYFHPTVLYESLLSIFNFLILWLAHQWRLVREKYLPEGVIFWSYIFIYSWIRFGLELYRLDYSPLVFGLRWAQLFSAFLIIFSGIMIGYFYRKKK</sequence>
<keyword evidence="2 7" id="KW-1003">Cell membrane</keyword>
<evidence type="ECO:0000256" key="4">
    <source>
        <dbReference type="ARBA" id="ARBA00022692"/>
    </source>
</evidence>
<evidence type="ECO:0000256" key="3">
    <source>
        <dbReference type="ARBA" id="ARBA00022679"/>
    </source>
</evidence>
<feature type="transmembrane region" description="Helical" evidence="7">
    <location>
        <begin position="119"/>
        <end position="137"/>
    </location>
</feature>
<dbReference type="Pfam" id="PF01790">
    <property type="entry name" value="LGT"/>
    <property type="match status" value="1"/>
</dbReference>
<feature type="transmembrane region" description="Helical" evidence="7">
    <location>
        <begin position="56"/>
        <end position="75"/>
    </location>
</feature>
<dbReference type="GO" id="GO:0042158">
    <property type="term" value="P:lipoprotein biosynthetic process"/>
    <property type="evidence" value="ECO:0007669"/>
    <property type="project" value="UniProtKB-UniRule"/>
</dbReference>
<feature type="transmembrane region" description="Helical" evidence="7">
    <location>
        <begin position="174"/>
        <end position="194"/>
    </location>
</feature>
<evidence type="ECO:0000256" key="2">
    <source>
        <dbReference type="ARBA" id="ARBA00022475"/>
    </source>
</evidence>
<feature type="transmembrane region" description="Helical" evidence="7">
    <location>
        <begin position="21"/>
        <end position="44"/>
    </location>
</feature>
<dbReference type="InterPro" id="IPR001640">
    <property type="entry name" value="Lgt"/>
</dbReference>
<dbReference type="HAMAP" id="MF_01147">
    <property type="entry name" value="Lgt"/>
    <property type="match status" value="1"/>
</dbReference>
<comment type="caution">
    <text evidence="8">The sequence shown here is derived from an EMBL/GenBank/DDBJ whole genome shotgun (WGS) entry which is preliminary data.</text>
</comment>
<comment type="catalytic activity">
    <reaction evidence="7">
        <text>L-cysteinyl-[prolipoprotein] + a 1,2-diacyl-sn-glycero-3-phospho-(1'-sn-glycerol) = an S-1,2-diacyl-sn-glyceryl-L-cysteinyl-[prolipoprotein] + sn-glycerol 1-phosphate + H(+)</text>
        <dbReference type="Rhea" id="RHEA:56712"/>
        <dbReference type="Rhea" id="RHEA-COMP:14679"/>
        <dbReference type="Rhea" id="RHEA-COMP:14680"/>
        <dbReference type="ChEBI" id="CHEBI:15378"/>
        <dbReference type="ChEBI" id="CHEBI:29950"/>
        <dbReference type="ChEBI" id="CHEBI:57685"/>
        <dbReference type="ChEBI" id="CHEBI:64716"/>
        <dbReference type="ChEBI" id="CHEBI:140658"/>
        <dbReference type="EC" id="2.5.1.145"/>
    </reaction>
</comment>
<dbReference type="NCBIfam" id="TIGR00544">
    <property type="entry name" value="lgt"/>
    <property type="match status" value="1"/>
</dbReference>
<evidence type="ECO:0000313" key="9">
    <source>
        <dbReference type="Proteomes" id="UP000229901"/>
    </source>
</evidence>
<dbReference type="PANTHER" id="PTHR30589">
    <property type="entry name" value="PROLIPOPROTEIN DIACYLGLYCERYL TRANSFERASE"/>
    <property type="match status" value="1"/>
</dbReference>
<feature type="transmembrane region" description="Helical" evidence="7">
    <location>
        <begin position="243"/>
        <end position="263"/>
    </location>
</feature>
<keyword evidence="5 7" id="KW-1133">Transmembrane helix</keyword>
<evidence type="ECO:0000256" key="7">
    <source>
        <dbReference type="HAMAP-Rule" id="MF_01147"/>
    </source>
</evidence>
<accession>A0A2H0V716</accession>
<feature type="transmembrane region" description="Helical" evidence="7">
    <location>
        <begin position="206"/>
        <end position="223"/>
    </location>
</feature>
<evidence type="ECO:0000256" key="6">
    <source>
        <dbReference type="ARBA" id="ARBA00023136"/>
    </source>
</evidence>
<gene>
    <name evidence="7 8" type="primary">lgt</name>
    <name evidence="8" type="ORF">COT97_02615</name>
</gene>
<protein>
    <recommendedName>
        <fullName evidence="7">Phosphatidylglycerol--prolipoprotein diacylglyceryl transferase</fullName>
        <ecNumber evidence="7">2.5.1.145</ecNumber>
    </recommendedName>
</protein>
<dbReference type="AlphaFoldDB" id="A0A2H0V716"/>
<comment type="similarity">
    <text evidence="1 7">Belongs to the Lgt family.</text>
</comment>
<comment type="function">
    <text evidence="7">Catalyzes the transfer of the diacylglyceryl group from phosphatidylglycerol to the sulfhydryl group of the N-terminal cysteine of a prolipoprotein, the first step in the formation of mature lipoproteins.</text>
</comment>